<dbReference type="AlphaFoldDB" id="A0A1Y1IE60"/>
<evidence type="ECO:0000256" key="2">
    <source>
        <dbReference type="SAM" id="MobiDB-lite"/>
    </source>
</evidence>
<dbReference type="STRING" id="105231.A0A1Y1IE60"/>
<sequence length="304" mass="34557">MTLCPSFSLQSSQVYPSKEQLTGRRKRSVSRAAVSEKTEKQVTAKDVDEWNKKGKIQRLEHLEEQALETLKHALYDFERPAFPCALIAGDVVILDLLARSGAFSKGLVKVIFVDTFHLFEETHTFLRQLENKYGFESEVFQAAGFASRADYVKVHGPDLYLTDIDEYDRICKVEPFGRALKTLKVDAMINGRRRDHGAERAHIELFEGGDMVKVNPLAYWEFRDCWDYIKKYSLAYHPLHDQGYPSVGDIHSTLPVPREQWFEYAGERSGRFQGLTNKDGSAKTECGIHVGDARQVASEISSSL</sequence>
<dbReference type="OMA" id="CQVRKVR"/>
<dbReference type="NCBIfam" id="NF002537">
    <property type="entry name" value="PRK02090.1"/>
    <property type="match status" value="1"/>
</dbReference>
<dbReference type="EMBL" id="DF237274">
    <property type="protein sequence ID" value="GAQ87007.1"/>
    <property type="molecule type" value="Genomic_DNA"/>
</dbReference>
<reference evidence="4 5" key="1">
    <citation type="journal article" date="2014" name="Nat. Commun.">
        <title>Klebsormidium flaccidum genome reveals primary factors for plant terrestrial adaptation.</title>
        <authorList>
            <person name="Hori K."/>
            <person name="Maruyama F."/>
            <person name="Fujisawa T."/>
            <person name="Togashi T."/>
            <person name="Yamamoto N."/>
            <person name="Seo M."/>
            <person name="Sato S."/>
            <person name="Yamada T."/>
            <person name="Mori H."/>
            <person name="Tajima N."/>
            <person name="Moriyama T."/>
            <person name="Ikeuchi M."/>
            <person name="Watanabe M."/>
            <person name="Wada H."/>
            <person name="Kobayashi K."/>
            <person name="Saito M."/>
            <person name="Masuda T."/>
            <person name="Sasaki-Sekimoto Y."/>
            <person name="Mashiguchi K."/>
            <person name="Awai K."/>
            <person name="Shimojima M."/>
            <person name="Masuda S."/>
            <person name="Iwai M."/>
            <person name="Nobusawa T."/>
            <person name="Narise T."/>
            <person name="Kondo S."/>
            <person name="Saito H."/>
            <person name="Sato R."/>
            <person name="Murakawa M."/>
            <person name="Ihara Y."/>
            <person name="Oshima-Yamada Y."/>
            <person name="Ohtaka K."/>
            <person name="Satoh M."/>
            <person name="Sonobe K."/>
            <person name="Ishii M."/>
            <person name="Ohtani R."/>
            <person name="Kanamori-Sato M."/>
            <person name="Honoki R."/>
            <person name="Miyazaki D."/>
            <person name="Mochizuki H."/>
            <person name="Umetsu J."/>
            <person name="Higashi K."/>
            <person name="Shibata D."/>
            <person name="Kamiya Y."/>
            <person name="Sato N."/>
            <person name="Nakamura Y."/>
            <person name="Tabata S."/>
            <person name="Ida S."/>
            <person name="Kurokawa K."/>
            <person name="Ohta H."/>
        </authorList>
    </citation>
    <scope>NUCLEOTIDE SEQUENCE [LARGE SCALE GENOMIC DNA]</scope>
    <source>
        <strain evidence="4 5">NIES-2285</strain>
    </source>
</reference>
<dbReference type="PANTHER" id="PTHR46509">
    <property type="entry name" value="PHOSPHOADENOSINE PHOSPHOSULFATE REDUCTASE"/>
    <property type="match status" value="1"/>
</dbReference>
<dbReference type="Proteomes" id="UP000054558">
    <property type="component" value="Unassembled WGS sequence"/>
</dbReference>
<dbReference type="CDD" id="cd23945">
    <property type="entry name" value="PAPS_reductase"/>
    <property type="match status" value="1"/>
</dbReference>
<feature type="domain" description="Phosphoadenosine phosphosulphate reductase" evidence="3">
    <location>
        <begin position="90"/>
        <end position="255"/>
    </location>
</feature>
<keyword evidence="5" id="KW-1185">Reference proteome</keyword>
<dbReference type="PIRSF" id="PIRSF000857">
    <property type="entry name" value="PAPS_reductase"/>
    <property type="match status" value="1"/>
</dbReference>
<gene>
    <name evidence="4" type="ORF">KFL_003250100</name>
</gene>
<name>A0A1Y1IE60_KLENI</name>
<protein>
    <submittedName>
        <fullName evidence="4">Phosphoadenosine phosphosulfate reductase</fullName>
    </submittedName>
</protein>
<dbReference type="InterPro" id="IPR004511">
    <property type="entry name" value="PAPS/APS_Rdtase"/>
</dbReference>
<dbReference type="GO" id="GO:0019379">
    <property type="term" value="P:sulfate assimilation, phosphoadenylyl sulfate reduction by phosphoadenylyl-sulfate reductase (thioredoxin)"/>
    <property type="evidence" value="ECO:0000318"/>
    <property type="project" value="GO_Central"/>
</dbReference>
<evidence type="ECO:0000313" key="4">
    <source>
        <dbReference type="EMBL" id="GAQ87007.1"/>
    </source>
</evidence>
<dbReference type="InterPro" id="IPR014729">
    <property type="entry name" value="Rossmann-like_a/b/a_fold"/>
</dbReference>
<dbReference type="Pfam" id="PF01507">
    <property type="entry name" value="PAPS_reduct"/>
    <property type="match status" value="1"/>
</dbReference>
<dbReference type="GO" id="GO:0004604">
    <property type="term" value="F:phosphoadenylyl-sulfate reductase (thioredoxin) activity"/>
    <property type="evidence" value="ECO:0000318"/>
    <property type="project" value="GO_Central"/>
</dbReference>
<organism evidence="4 5">
    <name type="scientific">Klebsormidium nitens</name>
    <name type="common">Green alga</name>
    <name type="synonym">Ulothrix nitens</name>
    <dbReference type="NCBI Taxonomy" id="105231"/>
    <lineage>
        <taxon>Eukaryota</taxon>
        <taxon>Viridiplantae</taxon>
        <taxon>Streptophyta</taxon>
        <taxon>Klebsormidiophyceae</taxon>
        <taxon>Klebsormidiales</taxon>
        <taxon>Klebsormidiaceae</taxon>
        <taxon>Klebsormidium</taxon>
    </lineage>
</organism>
<evidence type="ECO:0000256" key="1">
    <source>
        <dbReference type="ARBA" id="ARBA00023002"/>
    </source>
</evidence>
<evidence type="ECO:0000259" key="3">
    <source>
        <dbReference type="Pfam" id="PF01507"/>
    </source>
</evidence>
<evidence type="ECO:0000313" key="5">
    <source>
        <dbReference type="Proteomes" id="UP000054558"/>
    </source>
</evidence>
<dbReference type="SUPFAM" id="SSF52402">
    <property type="entry name" value="Adenine nucleotide alpha hydrolases-like"/>
    <property type="match status" value="1"/>
</dbReference>
<keyword evidence="1" id="KW-0560">Oxidoreductase</keyword>
<accession>A0A1Y1IE60</accession>
<feature type="region of interest" description="Disordered" evidence="2">
    <location>
        <begin position="18"/>
        <end position="37"/>
    </location>
</feature>
<proteinExistence type="predicted"/>
<dbReference type="InterPro" id="IPR002500">
    <property type="entry name" value="PAPS_reduct_dom"/>
</dbReference>
<dbReference type="Gene3D" id="3.40.50.620">
    <property type="entry name" value="HUPs"/>
    <property type="match status" value="1"/>
</dbReference>
<dbReference type="PANTHER" id="PTHR46509:SF2">
    <property type="entry name" value="PHOSPHOADENOSINE PHOSPHOSULFATE REDUCTASE"/>
    <property type="match status" value="1"/>
</dbReference>
<dbReference type="OrthoDB" id="7869097at2759"/>